<dbReference type="Proteomes" id="UP001258207">
    <property type="component" value="Chromosome"/>
</dbReference>
<name>A0AAJ6LZ53_9PSED</name>
<protein>
    <submittedName>
        <fullName evidence="1">Uncharacterized protein</fullName>
    </submittedName>
</protein>
<sequence>MAIPSSKRYLGEMDQTDYSPLASGERYTIYGLLFISDRVDFLVRAPDDLPFWVPSYLFDLVDSSTPTGWEFCITQLKPDYKVLFNTFGINYIFGYSLLVNEYRHYVGIVEREPVEVQRFLENVQMDVGD</sequence>
<proteinExistence type="predicted"/>
<evidence type="ECO:0000313" key="1">
    <source>
        <dbReference type="EMBL" id="WNC09828.1"/>
    </source>
</evidence>
<reference evidence="1" key="1">
    <citation type="submission" date="2023-09" db="EMBL/GenBank/DDBJ databases">
        <title>First report of Pseudomonas coleopterorum DJ13 causing leaf spot on Rhododendron pulchrum Sweet in China.</title>
        <authorList>
            <person name="Zhang Y."/>
        </authorList>
    </citation>
    <scope>NUCLEOTIDE SEQUENCE</scope>
    <source>
        <strain evidence="1">DJ13</strain>
    </source>
</reference>
<gene>
    <name evidence="1" type="ORF">RI108_21700</name>
</gene>
<dbReference type="AlphaFoldDB" id="A0AAJ6LZ53"/>
<dbReference type="EMBL" id="CP134081">
    <property type="protein sequence ID" value="WNC09828.1"/>
    <property type="molecule type" value="Genomic_DNA"/>
</dbReference>
<evidence type="ECO:0000313" key="2">
    <source>
        <dbReference type="Proteomes" id="UP001258207"/>
    </source>
</evidence>
<dbReference type="RefSeq" id="WP_310792021.1">
    <property type="nucleotide sequence ID" value="NZ_CP134081.1"/>
</dbReference>
<accession>A0AAJ6LZ53</accession>
<organism evidence="1 2">
    <name type="scientific">Pseudomonas coleopterorum</name>
    <dbReference type="NCBI Taxonomy" id="1605838"/>
    <lineage>
        <taxon>Bacteria</taxon>
        <taxon>Pseudomonadati</taxon>
        <taxon>Pseudomonadota</taxon>
        <taxon>Gammaproteobacteria</taxon>
        <taxon>Pseudomonadales</taxon>
        <taxon>Pseudomonadaceae</taxon>
        <taxon>Pseudomonas</taxon>
    </lineage>
</organism>